<feature type="compositionally biased region" description="Polar residues" evidence="1">
    <location>
        <begin position="76"/>
        <end position="106"/>
    </location>
</feature>
<dbReference type="AlphaFoldDB" id="A0AAE0PGR8"/>
<proteinExistence type="predicted"/>
<reference evidence="2" key="2">
    <citation type="submission" date="2023-07" db="EMBL/GenBank/DDBJ databases">
        <authorList>
            <consortium name="Lawrence Berkeley National Laboratory"/>
            <person name="Haridas S."/>
            <person name="Hensen N."/>
            <person name="Bonometti L."/>
            <person name="Westerberg I."/>
            <person name="Brannstrom I.O."/>
            <person name="Guillou S."/>
            <person name="Cros-Aarteil S."/>
            <person name="Calhoun S."/>
            <person name="Kuo A."/>
            <person name="Mondo S."/>
            <person name="Pangilinan J."/>
            <person name="Riley R."/>
            <person name="LaButti K."/>
            <person name="Andreopoulos B."/>
            <person name="Lipzen A."/>
            <person name="Chen C."/>
            <person name="Yanf M."/>
            <person name="Daum C."/>
            <person name="Ng V."/>
            <person name="Clum A."/>
            <person name="Steindorff A."/>
            <person name="Ohm R."/>
            <person name="Martin F."/>
            <person name="Silar P."/>
            <person name="Natvig D."/>
            <person name="Lalanne C."/>
            <person name="Gautier V."/>
            <person name="Ament-velasquez S.L."/>
            <person name="Kruys A."/>
            <person name="Hutchinson M.I."/>
            <person name="Powell A.J."/>
            <person name="Barry K."/>
            <person name="Miller A.N."/>
            <person name="Grigoriev I.V."/>
            <person name="Debuchy R."/>
            <person name="Gladieux P."/>
            <person name="Thoren M.H."/>
            <person name="Johannesson H."/>
        </authorList>
    </citation>
    <scope>NUCLEOTIDE SEQUENCE</scope>
    <source>
        <strain evidence="2">FGSC 1904</strain>
    </source>
</reference>
<evidence type="ECO:0000313" key="3">
    <source>
        <dbReference type="Proteomes" id="UP001281003"/>
    </source>
</evidence>
<evidence type="ECO:0000313" key="2">
    <source>
        <dbReference type="EMBL" id="KAK3399649.1"/>
    </source>
</evidence>
<accession>A0AAE0PGR8</accession>
<feature type="compositionally biased region" description="Polar residues" evidence="1">
    <location>
        <begin position="141"/>
        <end position="151"/>
    </location>
</feature>
<name>A0AAE0PGR8_SORBR</name>
<sequence>MNHGSSHPAGFPPSGSPYNPDLNDIDEDMVLFNDEGLDEYDDQGFLGAGNSQHNTSNLNSSIGTQSQAGPAYTFSPVGSNPGFNSQPIMPPNGNQFLNQAANSPSYNHFYGQPSAQMGFNHSVGQAYQSSNAQQFSSQASTHPGNLNHSTGQASHHSMSQQFSSQASTHPGSFNHPIGQTSHHPGCNQFSGQSVQPNNNYMANQASLQPGSDLMVDHHSPQIIQGFNHNDYEHDSDYLEEDPAEDIDMPVNVY</sequence>
<feature type="compositionally biased region" description="Low complexity" evidence="1">
    <location>
        <begin position="128"/>
        <end position="140"/>
    </location>
</feature>
<feature type="compositionally biased region" description="Polar residues" evidence="1">
    <location>
        <begin position="49"/>
        <end position="68"/>
    </location>
</feature>
<feature type="region of interest" description="Disordered" evidence="1">
    <location>
        <begin position="46"/>
        <end position="109"/>
    </location>
</feature>
<keyword evidence="3" id="KW-1185">Reference proteome</keyword>
<feature type="region of interest" description="Disordered" evidence="1">
    <location>
        <begin position="1"/>
        <end position="25"/>
    </location>
</feature>
<protein>
    <submittedName>
        <fullName evidence="2">Uncharacterized protein</fullName>
    </submittedName>
</protein>
<feature type="region of interest" description="Disordered" evidence="1">
    <location>
        <begin position="128"/>
        <end position="196"/>
    </location>
</feature>
<feature type="compositionally biased region" description="Low complexity" evidence="1">
    <location>
        <begin position="152"/>
        <end position="167"/>
    </location>
</feature>
<comment type="caution">
    <text evidence="2">The sequence shown here is derived from an EMBL/GenBank/DDBJ whole genome shotgun (WGS) entry which is preliminary data.</text>
</comment>
<reference evidence="2" key="1">
    <citation type="journal article" date="2023" name="Mol. Phylogenet. Evol.">
        <title>Genome-scale phylogeny and comparative genomics of the fungal order Sordariales.</title>
        <authorList>
            <person name="Hensen N."/>
            <person name="Bonometti L."/>
            <person name="Westerberg I."/>
            <person name="Brannstrom I.O."/>
            <person name="Guillou S."/>
            <person name="Cros-Aarteil S."/>
            <person name="Calhoun S."/>
            <person name="Haridas S."/>
            <person name="Kuo A."/>
            <person name="Mondo S."/>
            <person name="Pangilinan J."/>
            <person name="Riley R."/>
            <person name="LaButti K."/>
            <person name="Andreopoulos B."/>
            <person name="Lipzen A."/>
            <person name="Chen C."/>
            <person name="Yan M."/>
            <person name="Daum C."/>
            <person name="Ng V."/>
            <person name="Clum A."/>
            <person name="Steindorff A."/>
            <person name="Ohm R.A."/>
            <person name="Martin F."/>
            <person name="Silar P."/>
            <person name="Natvig D.O."/>
            <person name="Lalanne C."/>
            <person name="Gautier V."/>
            <person name="Ament-Velasquez S.L."/>
            <person name="Kruys A."/>
            <person name="Hutchinson M.I."/>
            <person name="Powell A.J."/>
            <person name="Barry K."/>
            <person name="Miller A.N."/>
            <person name="Grigoriev I.V."/>
            <person name="Debuchy R."/>
            <person name="Gladieux P."/>
            <person name="Hiltunen Thoren M."/>
            <person name="Johannesson H."/>
        </authorList>
    </citation>
    <scope>NUCLEOTIDE SEQUENCE</scope>
    <source>
        <strain evidence="2">FGSC 1904</strain>
    </source>
</reference>
<feature type="compositionally biased region" description="Polar residues" evidence="1">
    <location>
        <begin position="177"/>
        <end position="196"/>
    </location>
</feature>
<evidence type="ECO:0000256" key="1">
    <source>
        <dbReference type="SAM" id="MobiDB-lite"/>
    </source>
</evidence>
<dbReference type="Proteomes" id="UP001281003">
    <property type="component" value="Unassembled WGS sequence"/>
</dbReference>
<gene>
    <name evidence="2" type="ORF">B0T20DRAFT_495746</name>
</gene>
<organism evidence="2 3">
    <name type="scientific">Sordaria brevicollis</name>
    <dbReference type="NCBI Taxonomy" id="83679"/>
    <lineage>
        <taxon>Eukaryota</taxon>
        <taxon>Fungi</taxon>
        <taxon>Dikarya</taxon>
        <taxon>Ascomycota</taxon>
        <taxon>Pezizomycotina</taxon>
        <taxon>Sordariomycetes</taxon>
        <taxon>Sordariomycetidae</taxon>
        <taxon>Sordariales</taxon>
        <taxon>Sordariaceae</taxon>
        <taxon>Sordaria</taxon>
    </lineage>
</organism>
<dbReference type="EMBL" id="JAUTDP010000004">
    <property type="protein sequence ID" value="KAK3399649.1"/>
    <property type="molecule type" value="Genomic_DNA"/>
</dbReference>